<sequence length="411" mass="47158">MSVDEVIPFVKIESNLEDNPLEEILFLNQTTTAIKEEPNDNTSCADYDELEIDFHEEDPLKLDSSVRSAEELIENERSAHTQPADNLTSLSTVAQKGGDCPCPEQTSTQEQTTNFRCYDCNYTTNNRNLSMEHLLQHENYAYFTCHMCNFATNDCTYLEAHVLLHAPRVVNSAVNYLVCDFPMLNRAEEIKTKKCPSQMVCDNPKSNKDTNLKKHTPTRRKEESKCKRGGTRTGCRNTKVKKSREKSIDIKKHISGYLEKKYKHNKCDLPTIYKDTKANNNDEDDLQMIIKSRFKEHVLTYTRRKPQIKSQEENTTKEIIKPHEQGIKLTNKVIENEICDHHAGDLPKSMSTFENKGNNCCRPEGTTTEGSAYSTPKVSVVHENEICSLQETSAQEQKNRLQMFPLQLYNN</sequence>
<dbReference type="SMART" id="SM00355">
    <property type="entry name" value="ZnF_C2H2"/>
    <property type="match status" value="2"/>
</dbReference>
<protein>
    <recommendedName>
        <fullName evidence="2">C2H2-type domain-containing protein</fullName>
    </recommendedName>
</protein>
<name>A0A1Y1L165_PHOPY</name>
<feature type="region of interest" description="Disordered" evidence="1">
    <location>
        <begin position="206"/>
        <end position="236"/>
    </location>
</feature>
<evidence type="ECO:0000256" key="1">
    <source>
        <dbReference type="SAM" id="MobiDB-lite"/>
    </source>
</evidence>
<dbReference type="EMBL" id="GEZM01072973">
    <property type="protein sequence ID" value="JAV65346.1"/>
    <property type="molecule type" value="Transcribed_RNA"/>
</dbReference>
<dbReference type="AlphaFoldDB" id="A0A1Y1L165"/>
<reference evidence="3" key="1">
    <citation type="journal article" date="2016" name="Sci. Rep.">
        <title>Molecular characterization of firefly nuptial gifts: a multi-omics approach sheds light on postcopulatory sexual selection.</title>
        <authorList>
            <person name="Al-Wathiqui N."/>
            <person name="Fallon T.R."/>
            <person name="South A."/>
            <person name="Weng J.K."/>
            <person name="Lewis S.M."/>
        </authorList>
    </citation>
    <scope>NUCLEOTIDE SEQUENCE</scope>
</reference>
<dbReference type="InterPro" id="IPR013087">
    <property type="entry name" value="Znf_C2H2_type"/>
</dbReference>
<evidence type="ECO:0000259" key="2">
    <source>
        <dbReference type="SMART" id="SM00355"/>
    </source>
</evidence>
<accession>A0A1Y1L165</accession>
<dbReference type="Gene3D" id="3.30.160.60">
    <property type="entry name" value="Classic Zinc Finger"/>
    <property type="match status" value="1"/>
</dbReference>
<proteinExistence type="predicted"/>
<evidence type="ECO:0000313" key="3">
    <source>
        <dbReference type="EMBL" id="JAV65346.1"/>
    </source>
</evidence>
<feature type="domain" description="C2H2-type" evidence="2">
    <location>
        <begin position="115"/>
        <end position="137"/>
    </location>
</feature>
<feature type="domain" description="C2H2-type" evidence="2">
    <location>
        <begin position="143"/>
        <end position="165"/>
    </location>
</feature>
<organism evidence="3">
    <name type="scientific">Photinus pyralis</name>
    <name type="common">Common eastern firefly</name>
    <name type="synonym">Lampyris pyralis</name>
    <dbReference type="NCBI Taxonomy" id="7054"/>
    <lineage>
        <taxon>Eukaryota</taxon>
        <taxon>Metazoa</taxon>
        <taxon>Ecdysozoa</taxon>
        <taxon>Arthropoda</taxon>
        <taxon>Hexapoda</taxon>
        <taxon>Insecta</taxon>
        <taxon>Pterygota</taxon>
        <taxon>Neoptera</taxon>
        <taxon>Endopterygota</taxon>
        <taxon>Coleoptera</taxon>
        <taxon>Polyphaga</taxon>
        <taxon>Elateriformia</taxon>
        <taxon>Elateroidea</taxon>
        <taxon>Lampyridae</taxon>
        <taxon>Lampyrinae</taxon>
        <taxon>Photinus</taxon>
    </lineage>
</organism>